<organism evidence="4 5">
    <name type="scientific">Ectobacillus antri</name>
    <dbReference type="NCBI Taxonomy" id="2486280"/>
    <lineage>
        <taxon>Bacteria</taxon>
        <taxon>Bacillati</taxon>
        <taxon>Bacillota</taxon>
        <taxon>Bacilli</taxon>
        <taxon>Bacillales</taxon>
        <taxon>Bacillaceae</taxon>
        <taxon>Ectobacillus</taxon>
    </lineage>
</organism>
<dbReference type="SUPFAM" id="SSF53448">
    <property type="entry name" value="Nucleotide-diphospho-sugar transferases"/>
    <property type="match status" value="1"/>
</dbReference>
<keyword evidence="4" id="KW-0808">Transferase</keyword>
<dbReference type="Pfam" id="PF00535">
    <property type="entry name" value="Glycos_transf_2"/>
    <property type="match status" value="1"/>
</dbReference>
<feature type="transmembrane region" description="Helical" evidence="2">
    <location>
        <begin position="225"/>
        <end position="244"/>
    </location>
</feature>
<comment type="similarity">
    <text evidence="1">Belongs to the glycosyltransferase 2 family.</text>
</comment>
<dbReference type="InterPro" id="IPR029044">
    <property type="entry name" value="Nucleotide-diphossugar_trans"/>
</dbReference>
<keyword evidence="4" id="KW-0328">Glycosyltransferase</keyword>
<comment type="caution">
    <text evidence="4">The sequence shown here is derived from an EMBL/GenBank/DDBJ whole genome shotgun (WGS) entry which is preliminary data.</text>
</comment>
<dbReference type="PANTHER" id="PTHR22916:SF3">
    <property type="entry name" value="UDP-GLCNAC:BETAGAL BETA-1,3-N-ACETYLGLUCOSAMINYLTRANSFERASE-LIKE PROTEIN 1"/>
    <property type="match status" value="1"/>
</dbReference>
<evidence type="ECO:0000256" key="1">
    <source>
        <dbReference type="ARBA" id="ARBA00006739"/>
    </source>
</evidence>
<evidence type="ECO:0000259" key="3">
    <source>
        <dbReference type="Pfam" id="PF00535"/>
    </source>
</evidence>
<dbReference type="Proteomes" id="UP001218246">
    <property type="component" value="Unassembled WGS sequence"/>
</dbReference>
<feature type="domain" description="Glycosyltransferase 2-like" evidence="3">
    <location>
        <begin position="8"/>
        <end position="122"/>
    </location>
</feature>
<proteinExistence type="inferred from homology"/>
<dbReference type="CDD" id="cd00761">
    <property type="entry name" value="Glyco_tranf_GTA_type"/>
    <property type="match status" value="1"/>
</dbReference>
<dbReference type="RefSeq" id="WP_124565908.1">
    <property type="nucleotide sequence ID" value="NZ_JARRRY010000034.1"/>
</dbReference>
<keyword evidence="5" id="KW-1185">Reference proteome</keyword>
<keyword evidence="2" id="KW-0812">Transmembrane</keyword>
<dbReference type="EMBL" id="JARULN010000034">
    <property type="protein sequence ID" value="MDG5755557.1"/>
    <property type="molecule type" value="Genomic_DNA"/>
</dbReference>
<dbReference type="PANTHER" id="PTHR22916">
    <property type="entry name" value="GLYCOSYLTRANSFERASE"/>
    <property type="match status" value="1"/>
</dbReference>
<gene>
    <name evidence="4" type="ORF">P6P90_16825</name>
</gene>
<dbReference type="Gene3D" id="3.90.550.10">
    <property type="entry name" value="Spore Coat Polysaccharide Biosynthesis Protein SpsA, Chain A"/>
    <property type="match status" value="1"/>
</dbReference>
<dbReference type="InterPro" id="IPR001173">
    <property type="entry name" value="Glyco_trans_2-like"/>
</dbReference>
<dbReference type="EC" id="2.4.-.-" evidence="4"/>
<evidence type="ECO:0000313" key="4">
    <source>
        <dbReference type="EMBL" id="MDG5755557.1"/>
    </source>
</evidence>
<evidence type="ECO:0000256" key="2">
    <source>
        <dbReference type="SAM" id="Phobius"/>
    </source>
</evidence>
<keyword evidence="2" id="KW-1133">Transmembrane helix</keyword>
<accession>A0ABT6H9A7</accession>
<protein>
    <submittedName>
        <fullName evidence="4">Glycosyltransferase family 2 protein</fullName>
        <ecNumber evidence="4">2.4.-.-</ecNumber>
    </submittedName>
</protein>
<evidence type="ECO:0000313" key="5">
    <source>
        <dbReference type="Proteomes" id="UP001218246"/>
    </source>
</evidence>
<reference evidence="4 5" key="1">
    <citation type="submission" date="2023-04" db="EMBL/GenBank/DDBJ databases">
        <title>Ectobacillus antri isolated from activated sludge.</title>
        <authorList>
            <person name="Yan P."/>
            <person name="Liu X."/>
        </authorList>
    </citation>
    <scope>NUCLEOTIDE SEQUENCE [LARGE SCALE GENOMIC DNA]</scope>
    <source>
        <strain evidence="4 5">C18H</strain>
    </source>
</reference>
<dbReference type="GO" id="GO:0016757">
    <property type="term" value="F:glycosyltransferase activity"/>
    <property type="evidence" value="ECO:0007669"/>
    <property type="project" value="UniProtKB-KW"/>
</dbReference>
<sequence length="270" mass="31341">MNVKSKLSIIISTLGTRVEELRRLLQSLTEQTYKDFEIIVVSQSMHDVVEVILKEFPLNYRQVKTDRKGLSNARNIAVPYVSGDIVTFADDDCWYPSNAVETVVQDFATYAGEVICYQIEDPLQHVLYRNYFSKDIKTMKVRHIFQVSSIEIFINVKKVGRDSIHFDTEFGLGAKYVSGEENIFLCDLYKKKYNITHYPKVIVYHKKPKVTLLLNKQIFIGKGPMFRRMFNLPAAFILVILFYLKKKKSLGNEKMLLEALVETSKYKKPI</sequence>
<name>A0ABT6H9A7_9BACI</name>
<keyword evidence="2" id="KW-0472">Membrane</keyword>